<keyword evidence="4" id="KW-1133">Transmembrane helix</keyword>
<keyword evidence="4" id="KW-0472">Membrane</keyword>
<organism evidence="6 7">
    <name type="scientific">Holothuria leucospilota</name>
    <name type="common">Black long sea cucumber</name>
    <name type="synonym">Mertensiothuria leucospilota</name>
    <dbReference type="NCBI Taxonomy" id="206669"/>
    <lineage>
        <taxon>Eukaryota</taxon>
        <taxon>Metazoa</taxon>
        <taxon>Echinodermata</taxon>
        <taxon>Eleutherozoa</taxon>
        <taxon>Echinozoa</taxon>
        <taxon>Holothuroidea</taxon>
        <taxon>Aspidochirotacea</taxon>
        <taxon>Aspidochirotida</taxon>
        <taxon>Holothuriidae</taxon>
        <taxon>Holothuria</taxon>
    </lineage>
</organism>
<evidence type="ECO:0000256" key="4">
    <source>
        <dbReference type="SAM" id="Phobius"/>
    </source>
</evidence>
<keyword evidence="7" id="KW-1185">Reference proteome</keyword>
<evidence type="ECO:0000256" key="1">
    <source>
        <dbReference type="ARBA" id="ARBA00010515"/>
    </source>
</evidence>
<name>A0A9Q1H1C7_HOLLE</name>
<dbReference type="PANTHER" id="PTHR48081:SF8">
    <property type="entry name" value="ALPHA_BETA HYDROLASE FOLD-3 DOMAIN-CONTAINING PROTEIN-RELATED"/>
    <property type="match status" value="1"/>
</dbReference>
<dbReference type="PANTHER" id="PTHR48081">
    <property type="entry name" value="AB HYDROLASE SUPERFAMILY PROTEIN C4A8.06C"/>
    <property type="match status" value="1"/>
</dbReference>
<feature type="transmembrane region" description="Helical" evidence="4">
    <location>
        <begin position="9"/>
        <end position="27"/>
    </location>
</feature>
<dbReference type="Pfam" id="PF07859">
    <property type="entry name" value="Abhydrolase_3"/>
    <property type="match status" value="2"/>
</dbReference>
<dbReference type="GO" id="GO:0016020">
    <property type="term" value="C:membrane"/>
    <property type="evidence" value="ECO:0007669"/>
    <property type="project" value="InterPro"/>
</dbReference>
<dbReference type="Proteomes" id="UP001152320">
    <property type="component" value="Chromosome 14"/>
</dbReference>
<evidence type="ECO:0000313" key="7">
    <source>
        <dbReference type="Proteomes" id="UP001152320"/>
    </source>
</evidence>
<dbReference type="InterPro" id="IPR029058">
    <property type="entry name" value="AB_hydrolase_fold"/>
</dbReference>
<proteinExistence type="inferred from homology"/>
<reference evidence="6" key="1">
    <citation type="submission" date="2021-10" db="EMBL/GenBank/DDBJ databases">
        <title>Tropical sea cucumber genome reveals ecological adaptation and Cuvierian tubules defense mechanism.</title>
        <authorList>
            <person name="Chen T."/>
        </authorList>
    </citation>
    <scope>NUCLEOTIDE SEQUENCE</scope>
    <source>
        <strain evidence="6">Nanhai2018</strain>
        <tissue evidence="6">Muscle</tissue>
    </source>
</reference>
<dbReference type="InterPro" id="IPR017157">
    <property type="entry name" value="Arylacetamide_deacetylase"/>
</dbReference>
<feature type="active site" evidence="3">
    <location>
        <position position="359"/>
    </location>
</feature>
<dbReference type="InterPro" id="IPR050300">
    <property type="entry name" value="GDXG_lipolytic_enzyme"/>
</dbReference>
<dbReference type="PROSITE" id="PS51257">
    <property type="entry name" value="PROKAR_LIPOPROTEIN"/>
    <property type="match status" value="1"/>
</dbReference>
<keyword evidence="2" id="KW-0378">Hydrolase</keyword>
<comment type="similarity">
    <text evidence="1">Belongs to the 'GDXG' lipolytic enzyme family.</text>
</comment>
<dbReference type="InterPro" id="IPR013094">
    <property type="entry name" value="AB_hydrolase_3"/>
</dbReference>
<evidence type="ECO:0000313" key="6">
    <source>
        <dbReference type="EMBL" id="KAJ8029563.1"/>
    </source>
</evidence>
<comment type="caution">
    <text evidence="6">The sequence shown here is derived from an EMBL/GenBank/DDBJ whole genome shotgun (WGS) entry which is preliminary data.</text>
</comment>
<feature type="domain" description="Alpha/beta hydrolase fold-3" evidence="5">
    <location>
        <begin position="331"/>
        <end position="391"/>
    </location>
</feature>
<dbReference type="SUPFAM" id="SSF53474">
    <property type="entry name" value="alpha/beta-Hydrolases"/>
    <property type="match status" value="1"/>
</dbReference>
<dbReference type="OrthoDB" id="408631at2759"/>
<dbReference type="Gene3D" id="3.40.50.1820">
    <property type="entry name" value="alpha/beta hydrolase"/>
    <property type="match status" value="1"/>
</dbReference>
<gene>
    <name evidence="6" type="ORF">HOLleu_28993</name>
</gene>
<evidence type="ECO:0000256" key="3">
    <source>
        <dbReference type="PIRSR" id="PIRSR037251-1"/>
    </source>
</evidence>
<accession>A0A9Q1H1C7</accession>
<sequence length="419" mass="47824">MHNKSMRSYFFFVVLVTGAGISCWVNTPVPEGLAEPYKYRLLAAGSYLLGLQTSFLDVLWPDKGYDMIATRYIMNIGHREPPSIVPGSNFKARQTEFDGVTVRIYEPIRRTERLLPGFVFFHGGGYCLGNTKTYDGLTRQFADELDAVVVSVEYRLCPEYPFPSQFEDTFKVTRWFISHARDYGVDPTRIGIGGDSAGGHLAAVVTHHVHDDPSIPDPIVQLLVYPILQHVDLKTPSYQKYQHYFGNYGLFPIAKNARFQSYVIFGKSDPTFERYYQENNHTSIDFKMNSKVWDNLNHSVIPESLRDATFYSGPDEKNHGDKDTWERIKKLITDPRVNPFTRGDFRGLPPTLIQTCGFDSLRDDGIFYWTALKTAGVETKWINYESGVHGIFWLGGGMLEFDLGAKMRNDAINFMKSYL</sequence>
<dbReference type="GO" id="GO:0052689">
    <property type="term" value="F:carboxylic ester hydrolase activity"/>
    <property type="evidence" value="ECO:0007669"/>
    <property type="project" value="InterPro"/>
</dbReference>
<dbReference type="AlphaFoldDB" id="A0A9Q1H1C7"/>
<dbReference type="EMBL" id="JAIZAY010000014">
    <property type="protein sequence ID" value="KAJ8029563.1"/>
    <property type="molecule type" value="Genomic_DNA"/>
</dbReference>
<feature type="active site" evidence="3">
    <location>
        <position position="389"/>
    </location>
</feature>
<feature type="active site" evidence="3">
    <location>
        <position position="196"/>
    </location>
</feature>
<feature type="domain" description="Alpha/beta hydrolase fold-3" evidence="5">
    <location>
        <begin position="118"/>
        <end position="264"/>
    </location>
</feature>
<dbReference type="PIRSF" id="PIRSF037251">
    <property type="entry name" value="Arylacetamide_deacetylase"/>
    <property type="match status" value="1"/>
</dbReference>
<evidence type="ECO:0000256" key="2">
    <source>
        <dbReference type="ARBA" id="ARBA00022801"/>
    </source>
</evidence>
<protein>
    <submittedName>
        <fullName evidence="6">Arylacetamide deacetylase</fullName>
    </submittedName>
</protein>
<evidence type="ECO:0000259" key="5">
    <source>
        <dbReference type="Pfam" id="PF07859"/>
    </source>
</evidence>
<keyword evidence="4" id="KW-0812">Transmembrane</keyword>